<comment type="similarity">
    <text evidence="2 9">Belongs to the uroporphyrinogen-III synthase family.</text>
</comment>
<gene>
    <name evidence="11" type="ORF">GH754_18290</name>
</gene>
<dbReference type="Proteomes" id="UP000480185">
    <property type="component" value="Unassembled WGS sequence"/>
</dbReference>
<keyword evidence="4 9" id="KW-0456">Lyase</keyword>
<reference evidence="11 12" key="1">
    <citation type="submission" date="2019-11" db="EMBL/GenBank/DDBJ databases">
        <authorList>
            <person name="Li J."/>
        </authorList>
    </citation>
    <scope>NUCLEOTIDE SEQUENCE [LARGE SCALE GENOMIC DNA]</scope>
    <source>
        <strain evidence="11 12">J4</strain>
    </source>
</reference>
<dbReference type="SUPFAM" id="SSF69618">
    <property type="entry name" value="HemD-like"/>
    <property type="match status" value="1"/>
</dbReference>
<evidence type="ECO:0000259" key="10">
    <source>
        <dbReference type="Pfam" id="PF02602"/>
    </source>
</evidence>
<dbReference type="GO" id="GO:0006780">
    <property type="term" value="P:uroporphyrinogen III biosynthetic process"/>
    <property type="evidence" value="ECO:0007669"/>
    <property type="project" value="UniProtKB-UniRule"/>
</dbReference>
<evidence type="ECO:0000256" key="2">
    <source>
        <dbReference type="ARBA" id="ARBA00008133"/>
    </source>
</evidence>
<comment type="catalytic activity">
    <reaction evidence="8 9">
        <text>hydroxymethylbilane = uroporphyrinogen III + H2O</text>
        <dbReference type="Rhea" id="RHEA:18965"/>
        <dbReference type="ChEBI" id="CHEBI:15377"/>
        <dbReference type="ChEBI" id="CHEBI:57308"/>
        <dbReference type="ChEBI" id="CHEBI:57845"/>
        <dbReference type="EC" id="4.2.1.75"/>
    </reaction>
</comment>
<feature type="domain" description="Tetrapyrrole biosynthesis uroporphyrinogen III synthase" evidence="10">
    <location>
        <begin position="22"/>
        <end position="247"/>
    </location>
</feature>
<evidence type="ECO:0000313" key="12">
    <source>
        <dbReference type="Proteomes" id="UP000480185"/>
    </source>
</evidence>
<keyword evidence="12" id="KW-1185">Reference proteome</keyword>
<accession>A0A6G1XBP1</accession>
<evidence type="ECO:0000256" key="1">
    <source>
        <dbReference type="ARBA" id="ARBA00004772"/>
    </source>
</evidence>
<evidence type="ECO:0000256" key="8">
    <source>
        <dbReference type="ARBA" id="ARBA00048617"/>
    </source>
</evidence>
<evidence type="ECO:0000256" key="4">
    <source>
        <dbReference type="ARBA" id="ARBA00023239"/>
    </source>
</evidence>
<dbReference type="AlphaFoldDB" id="A0A6G1XBP1"/>
<organism evidence="11 12">
    <name type="scientific">Salinibacillus xinjiangensis</name>
    <dbReference type="NCBI Taxonomy" id="1229268"/>
    <lineage>
        <taxon>Bacteria</taxon>
        <taxon>Bacillati</taxon>
        <taxon>Bacillota</taxon>
        <taxon>Bacilli</taxon>
        <taxon>Bacillales</taxon>
        <taxon>Bacillaceae</taxon>
        <taxon>Salinibacillus</taxon>
    </lineage>
</organism>
<dbReference type="OrthoDB" id="9815856at2"/>
<evidence type="ECO:0000313" key="11">
    <source>
        <dbReference type="EMBL" id="MRG88208.1"/>
    </source>
</evidence>
<sequence>MNLPLKGMNIMVTREKKQAEPISNLIRQYGGVPIEIPLLIYDWIDQPSNRLAFEQLDEFDWLFFTSVNGVRYFIKSIEAYGLSLDHFHSVQIGAVGKKTSEKLKEYGFTVDFEPTIYTAEYMGDEFLRQHHPKKVLLVRGTLSRPTLPEFFTEQNIPFSSVTVYATRVNVDIKNELINELKSNTIHVLTFMSPSTIEAFFQLGKEEIDENTLGRLCICIGTTTRKKAEEMGFQRILIPENFTGVSMIHRLVDHMDNRKGIKHE</sequence>
<dbReference type="Gene3D" id="3.40.50.10090">
    <property type="match status" value="2"/>
</dbReference>
<evidence type="ECO:0000256" key="3">
    <source>
        <dbReference type="ARBA" id="ARBA00013109"/>
    </source>
</evidence>
<dbReference type="InterPro" id="IPR036108">
    <property type="entry name" value="4pyrrol_syn_uPrphyn_synt_sf"/>
</dbReference>
<protein>
    <recommendedName>
        <fullName evidence="7 9">Uroporphyrinogen-III synthase</fullName>
        <ecNumber evidence="3 9">4.2.1.75</ecNumber>
    </recommendedName>
</protein>
<comment type="caution">
    <text evidence="11">The sequence shown here is derived from an EMBL/GenBank/DDBJ whole genome shotgun (WGS) entry which is preliminary data.</text>
</comment>
<name>A0A6G1XBP1_9BACI</name>
<evidence type="ECO:0000256" key="7">
    <source>
        <dbReference type="ARBA" id="ARBA00040167"/>
    </source>
</evidence>
<evidence type="ECO:0000256" key="5">
    <source>
        <dbReference type="ARBA" id="ARBA00023244"/>
    </source>
</evidence>
<evidence type="ECO:0000256" key="9">
    <source>
        <dbReference type="RuleBase" id="RU366031"/>
    </source>
</evidence>
<dbReference type="EMBL" id="WJNH01000018">
    <property type="protein sequence ID" value="MRG88208.1"/>
    <property type="molecule type" value="Genomic_DNA"/>
</dbReference>
<dbReference type="GO" id="GO:0006782">
    <property type="term" value="P:protoporphyrinogen IX biosynthetic process"/>
    <property type="evidence" value="ECO:0007669"/>
    <property type="project" value="UniProtKB-UniRule"/>
</dbReference>
<dbReference type="Pfam" id="PF02602">
    <property type="entry name" value="HEM4"/>
    <property type="match status" value="1"/>
</dbReference>
<dbReference type="GO" id="GO:0004852">
    <property type="term" value="F:uroporphyrinogen-III synthase activity"/>
    <property type="evidence" value="ECO:0007669"/>
    <property type="project" value="UniProtKB-UniRule"/>
</dbReference>
<dbReference type="PANTHER" id="PTHR38042:SF1">
    <property type="entry name" value="UROPORPHYRINOGEN-III SYNTHASE, CHLOROPLASTIC"/>
    <property type="match status" value="1"/>
</dbReference>
<keyword evidence="5 9" id="KW-0627">Porphyrin biosynthesis</keyword>
<dbReference type="InterPro" id="IPR039793">
    <property type="entry name" value="UROS/Hem4"/>
</dbReference>
<comment type="pathway">
    <text evidence="1 9">Porphyrin-containing compound metabolism; protoporphyrin-IX biosynthesis; coproporphyrinogen-III from 5-aminolevulinate: step 3/4.</text>
</comment>
<dbReference type="InterPro" id="IPR003754">
    <property type="entry name" value="4pyrrol_synth_uPrphyn_synth"/>
</dbReference>
<dbReference type="EC" id="4.2.1.75" evidence="3 9"/>
<dbReference type="UniPathway" id="UPA00251">
    <property type="reaction ID" value="UER00320"/>
</dbReference>
<dbReference type="CDD" id="cd06578">
    <property type="entry name" value="HemD"/>
    <property type="match status" value="1"/>
</dbReference>
<dbReference type="RefSeq" id="WP_153730083.1">
    <property type="nucleotide sequence ID" value="NZ_WJNH01000018.1"/>
</dbReference>
<evidence type="ECO:0000256" key="6">
    <source>
        <dbReference type="ARBA" id="ARBA00037589"/>
    </source>
</evidence>
<dbReference type="PANTHER" id="PTHR38042">
    <property type="entry name" value="UROPORPHYRINOGEN-III SYNTHASE, CHLOROPLASTIC"/>
    <property type="match status" value="1"/>
</dbReference>
<proteinExistence type="inferred from homology"/>
<comment type="function">
    <text evidence="6 9">Catalyzes cyclization of the linear tetrapyrrole, hydroxymethylbilane, to the macrocyclic uroporphyrinogen III.</text>
</comment>